<proteinExistence type="predicted"/>
<sequence length="242" mass="25289">MSRYPKHLLTLSPLLHPMCELSVSGLAVTRRAVAIDGALAFVRRTRACRGFATVTVAVVPVNGGFLDETSIVATRCIMGSGSRSRIAHITPGILTTRSPEVGSPSSMPARVFEAALTPPAELRGAVAGQPEMIFNVWDERMVGTPVGPQVLQRILCSVAQKPDRGLGIRVGLVVTVELVLGLTESDDQAIDVRLDADSVTGRAGSPRRVSSARCTWASMTSAGVDGGAGSSAYAFSVTNSAS</sequence>
<gene>
    <name evidence="1" type="ORF">BO99DRAFT_15687</name>
</gene>
<evidence type="ECO:0000313" key="2">
    <source>
        <dbReference type="Proteomes" id="UP000249829"/>
    </source>
</evidence>
<dbReference type="Proteomes" id="UP000249829">
    <property type="component" value="Unassembled WGS sequence"/>
</dbReference>
<organism evidence="1 2">
    <name type="scientific">Aspergillus violaceofuscus (strain CBS 115571)</name>
    <dbReference type="NCBI Taxonomy" id="1450538"/>
    <lineage>
        <taxon>Eukaryota</taxon>
        <taxon>Fungi</taxon>
        <taxon>Dikarya</taxon>
        <taxon>Ascomycota</taxon>
        <taxon>Pezizomycotina</taxon>
        <taxon>Eurotiomycetes</taxon>
        <taxon>Eurotiomycetidae</taxon>
        <taxon>Eurotiales</taxon>
        <taxon>Aspergillaceae</taxon>
        <taxon>Aspergillus</taxon>
    </lineage>
</organism>
<dbReference type="EMBL" id="KZ825207">
    <property type="protein sequence ID" value="PYI14617.1"/>
    <property type="molecule type" value="Genomic_DNA"/>
</dbReference>
<dbReference type="AlphaFoldDB" id="A0A2V5HRT0"/>
<accession>A0A2V5HRT0</accession>
<reference evidence="1 2" key="1">
    <citation type="submission" date="2018-02" db="EMBL/GenBank/DDBJ databases">
        <title>The genomes of Aspergillus section Nigri reveals drivers in fungal speciation.</title>
        <authorList>
            <consortium name="DOE Joint Genome Institute"/>
            <person name="Vesth T.C."/>
            <person name="Nybo J."/>
            <person name="Theobald S."/>
            <person name="Brandl J."/>
            <person name="Frisvad J.C."/>
            <person name="Nielsen K.F."/>
            <person name="Lyhne E.K."/>
            <person name="Kogle M.E."/>
            <person name="Kuo A."/>
            <person name="Riley R."/>
            <person name="Clum A."/>
            <person name="Nolan M."/>
            <person name="Lipzen A."/>
            <person name="Salamov A."/>
            <person name="Henrissat B."/>
            <person name="Wiebenga A."/>
            <person name="De vries R.P."/>
            <person name="Grigoriev I.V."/>
            <person name="Mortensen U.H."/>
            <person name="Andersen M.R."/>
            <person name="Baker S.E."/>
        </authorList>
    </citation>
    <scope>NUCLEOTIDE SEQUENCE [LARGE SCALE GENOMIC DNA]</scope>
    <source>
        <strain evidence="1 2">CBS 115571</strain>
    </source>
</reference>
<keyword evidence="2" id="KW-1185">Reference proteome</keyword>
<protein>
    <submittedName>
        <fullName evidence="1">Uncharacterized protein</fullName>
    </submittedName>
</protein>
<evidence type="ECO:0000313" key="1">
    <source>
        <dbReference type="EMBL" id="PYI14617.1"/>
    </source>
</evidence>
<name>A0A2V5HRT0_ASPV1</name>